<accession>A0A9W4XAZ8</accession>
<evidence type="ECO:0000313" key="2">
    <source>
        <dbReference type="Proteomes" id="UP001153678"/>
    </source>
</evidence>
<sequence length="111" mass="12626">MSTEQILCNGCGVDSKSVYFSGVLKEVSKMEIEDWLFMKPYVFTHVIKDLAETHGIVHFDTIKDASLFFYGMREKHELSDNVIKFSAAYKFGKRQGNCIPKDSNAQYNGSN</sequence>
<dbReference type="AlphaFoldDB" id="A0A9W4XAZ8"/>
<dbReference type="EMBL" id="CAMKVN010019483">
    <property type="protein sequence ID" value="CAI2198748.1"/>
    <property type="molecule type" value="Genomic_DNA"/>
</dbReference>
<gene>
    <name evidence="1" type="ORF">FWILDA_LOCUS18727</name>
</gene>
<evidence type="ECO:0000313" key="1">
    <source>
        <dbReference type="EMBL" id="CAI2198748.1"/>
    </source>
</evidence>
<organism evidence="1 2">
    <name type="scientific">Funneliformis geosporum</name>
    <dbReference type="NCBI Taxonomy" id="1117311"/>
    <lineage>
        <taxon>Eukaryota</taxon>
        <taxon>Fungi</taxon>
        <taxon>Fungi incertae sedis</taxon>
        <taxon>Mucoromycota</taxon>
        <taxon>Glomeromycotina</taxon>
        <taxon>Glomeromycetes</taxon>
        <taxon>Glomerales</taxon>
        <taxon>Glomeraceae</taxon>
        <taxon>Funneliformis</taxon>
    </lineage>
</organism>
<proteinExistence type="predicted"/>
<dbReference type="Proteomes" id="UP001153678">
    <property type="component" value="Unassembled WGS sequence"/>
</dbReference>
<reference evidence="1" key="1">
    <citation type="submission" date="2022-08" db="EMBL/GenBank/DDBJ databases">
        <authorList>
            <person name="Kallberg Y."/>
            <person name="Tangrot J."/>
            <person name="Rosling A."/>
        </authorList>
    </citation>
    <scope>NUCLEOTIDE SEQUENCE</scope>
    <source>
        <strain evidence="1">Wild A</strain>
    </source>
</reference>
<keyword evidence="2" id="KW-1185">Reference proteome</keyword>
<name>A0A9W4XAZ8_9GLOM</name>
<dbReference type="OrthoDB" id="2414723at2759"/>
<protein>
    <submittedName>
        <fullName evidence="1">1948_t:CDS:1</fullName>
    </submittedName>
</protein>
<comment type="caution">
    <text evidence="1">The sequence shown here is derived from an EMBL/GenBank/DDBJ whole genome shotgun (WGS) entry which is preliminary data.</text>
</comment>